<dbReference type="GO" id="GO:0006078">
    <property type="term" value="P:(1-&gt;6)-beta-D-glucan biosynthetic process"/>
    <property type="evidence" value="ECO:0007669"/>
    <property type="project" value="InterPro"/>
</dbReference>
<evidence type="ECO:0000256" key="3">
    <source>
        <dbReference type="SAM" id="SignalP"/>
    </source>
</evidence>
<gene>
    <name evidence="6" type="ORF">D0863_14523</name>
</gene>
<dbReference type="GO" id="GO:0042546">
    <property type="term" value="P:cell wall biogenesis"/>
    <property type="evidence" value="ECO:0007669"/>
    <property type="project" value="InterPro"/>
</dbReference>
<dbReference type="EMBL" id="QWIP01000952">
    <property type="protein sequence ID" value="RMY51627.1"/>
    <property type="molecule type" value="Genomic_DNA"/>
</dbReference>
<dbReference type="PANTHER" id="PTHR28154">
    <property type="entry name" value="CELL WALL SYNTHESIS PROTEIN KNH1-RELATED"/>
    <property type="match status" value="1"/>
</dbReference>
<feature type="domain" description="Yeast cell wall synthesis Kre9/Knh1 C-terminal" evidence="4">
    <location>
        <begin position="173"/>
        <end position="239"/>
    </location>
</feature>
<comment type="caution">
    <text evidence="6">The sequence shown here is derived from an EMBL/GenBank/DDBJ whole genome shotgun (WGS) entry which is preliminary data.</text>
</comment>
<dbReference type="VEuPathDB" id="FungiDB:BTJ68_14728"/>
<keyword evidence="1 3" id="KW-0732">Signal</keyword>
<dbReference type="InterPro" id="IPR008659">
    <property type="entry name" value="Kre9/Knh1_C"/>
</dbReference>
<feature type="domain" description="Yeast cell wall synthesis Kre9/Knh1-like N-terminal" evidence="5">
    <location>
        <begin position="24"/>
        <end position="126"/>
    </location>
</feature>
<dbReference type="OrthoDB" id="2432613at2759"/>
<evidence type="ECO:0000256" key="2">
    <source>
        <dbReference type="SAM" id="MobiDB-lite"/>
    </source>
</evidence>
<evidence type="ECO:0000313" key="7">
    <source>
        <dbReference type="Proteomes" id="UP000269276"/>
    </source>
</evidence>
<accession>A0A3M7CIX6</accession>
<dbReference type="Pfam" id="PF10342">
    <property type="entry name" value="Kre9_KNH"/>
    <property type="match status" value="1"/>
</dbReference>
<feature type="region of interest" description="Disordered" evidence="2">
    <location>
        <begin position="140"/>
        <end position="172"/>
    </location>
</feature>
<evidence type="ECO:0000256" key="1">
    <source>
        <dbReference type="ARBA" id="ARBA00022729"/>
    </source>
</evidence>
<feature type="signal peptide" evidence="3">
    <location>
        <begin position="1"/>
        <end position="18"/>
    </location>
</feature>
<reference evidence="6 7" key="1">
    <citation type="journal article" date="2018" name="BMC Genomics">
        <title>Genomic evidence for intraspecific hybridization in a clonal and extremely halotolerant yeast.</title>
        <authorList>
            <person name="Gostincar C."/>
            <person name="Stajich J.E."/>
            <person name="Zupancic J."/>
            <person name="Zalar P."/>
            <person name="Gunde-Cimerman N."/>
        </authorList>
    </citation>
    <scope>NUCLEOTIDE SEQUENCE [LARGE SCALE GENOMIC DNA]</scope>
    <source>
        <strain evidence="6 7">EXF-2682</strain>
    </source>
</reference>
<dbReference type="PANTHER" id="PTHR28154:SF1">
    <property type="entry name" value="CELL WALL SYNTHESIS PROTEIN KNH1-RELATED"/>
    <property type="match status" value="1"/>
</dbReference>
<dbReference type="InterPro" id="IPR018466">
    <property type="entry name" value="Kre9/Knh1-like_N"/>
</dbReference>
<feature type="compositionally biased region" description="Low complexity" evidence="2">
    <location>
        <begin position="153"/>
        <end position="165"/>
    </location>
</feature>
<evidence type="ECO:0000259" key="4">
    <source>
        <dbReference type="Pfam" id="PF05390"/>
    </source>
</evidence>
<dbReference type="GO" id="GO:0031505">
    <property type="term" value="P:fungal-type cell wall organization"/>
    <property type="evidence" value="ECO:0007669"/>
    <property type="project" value="TreeGrafter"/>
</dbReference>
<dbReference type="GO" id="GO:0005576">
    <property type="term" value="C:extracellular region"/>
    <property type="evidence" value="ECO:0007669"/>
    <property type="project" value="TreeGrafter"/>
</dbReference>
<dbReference type="Pfam" id="PF05390">
    <property type="entry name" value="Kre9_KNH1_C"/>
    <property type="match status" value="1"/>
</dbReference>
<organism evidence="6 7">
    <name type="scientific">Hortaea werneckii</name>
    <name type="common">Black yeast</name>
    <name type="synonym">Cladosporium werneckii</name>
    <dbReference type="NCBI Taxonomy" id="91943"/>
    <lineage>
        <taxon>Eukaryota</taxon>
        <taxon>Fungi</taxon>
        <taxon>Dikarya</taxon>
        <taxon>Ascomycota</taxon>
        <taxon>Pezizomycotina</taxon>
        <taxon>Dothideomycetes</taxon>
        <taxon>Dothideomycetidae</taxon>
        <taxon>Mycosphaerellales</taxon>
        <taxon>Teratosphaeriaceae</taxon>
        <taxon>Hortaea</taxon>
    </lineage>
</organism>
<evidence type="ECO:0000313" key="6">
    <source>
        <dbReference type="EMBL" id="RMY51627.1"/>
    </source>
</evidence>
<dbReference type="InterPro" id="IPR045328">
    <property type="entry name" value="Kre9/Knh1"/>
</dbReference>
<name>A0A3M7CIX6_HORWE</name>
<proteinExistence type="predicted"/>
<dbReference type="Proteomes" id="UP000269276">
    <property type="component" value="Unassembled WGS sequence"/>
</dbReference>
<dbReference type="AlphaFoldDB" id="A0A3M7CIX6"/>
<feature type="chain" id="PRO_5018276886" evidence="3">
    <location>
        <begin position="19"/>
        <end position="280"/>
    </location>
</feature>
<evidence type="ECO:0000259" key="5">
    <source>
        <dbReference type="Pfam" id="PF10342"/>
    </source>
</evidence>
<protein>
    <submittedName>
        <fullName evidence="6">Uncharacterized protein</fullName>
    </submittedName>
</protein>
<sequence length="280" mass="29400">MRLHHLSLAAALAPFALADVQFTKPAAGSTQSVGTLSVAWKESGDNTPIDDLQSYQIFLMYGGNTADTMLQLSAVVTQGDFSTGNQAEGTITAGLADSTKNAYFLKMISVAKEGGQVINYSNRFSISGMTGTAAATYKNAVPGGTDGPDGEDNAANNADSGAASSTVGTGDGVPYPLQTGLTKYAPMQPIPPTKITKKQYSPLYPTSAVTIATTWLPNPTIVTTVTASQTFSVSSMENTVGYSFSDFANNIMQDADFLFQAAPASNPNPDMAKFLNRWKD</sequence>